<keyword evidence="6" id="KW-1185">Reference proteome</keyword>
<feature type="domain" description="GFO/IDH/MocA-like oxidoreductase" evidence="4">
    <location>
        <begin position="140"/>
        <end position="245"/>
    </location>
</feature>
<evidence type="ECO:0000313" key="6">
    <source>
        <dbReference type="Proteomes" id="UP000604001"/>
    </source>
</evidence>
<evidence type="ECO:0000259" key="3">
    <source>
        <dbReference type="Pfam" id="PF01408"/>
    </source>
</evidence>
<accession>A0ABR6UB46</accession>
<dbReference type="PANTHER" id="PTHR22604:SF105">
    <property type="entry name" value="TRANS-1,2-DIHYDROBENZENE-1,2-DIOL DEHYDROGENASE"/>
    <property type="match status" value="1"/>
</dbReference>
<gene>
    <name evidence="5" type="ORF">H7344_15195</name>
</gene>
<comment type="caution">
    <text evidence="5">The sequence shown here is derived from an EMBL/GenBank/DDBJ whole genome shotgun (WGS) entry which is preliminary data.</text>
</comment>
<keyword evidence="2" id="KW-0560">Oxidoreductase</keyword>
<proteinExistence type="inferred from homology"/>
<dbReference type="Proteomes" id="UP000604001">
    <property type="component" value="Unassembled WGS sequence"/>
</dbReference>
<dbReference type="PANTHER" id="PTHR22604">
    <property type="entry name" value="OXIDOREDUCTASES"/>
    <property type="match status" value="1"/>
</dbReference>
<dbReference type="InterPro" id="IPR000683">
    <property type="entry name" value="Gfo/Idh/MocA-like_OxRdtase_N"/>
</dbReference>
<dbReference type="SUPFAM" id="SSF55347">
    <property type="entry name" value="Glyceraldehyde-3-phosphate dehydrogenase-like, C-terminal domain"/>
    <property type="match status" value="1"/>
</dbReference>
<evidence type="ECO:0000256" key="2">
    <source>
        <dbReference type="ARBA" id="ARBA00023002"/>
    </source>
</evidence>
<evidence type="ECO:0000259" key="4">
    <source>
        <dbReference type="Pfam" id="PF22725"/>
    </source>
</evidence>
<dbReference type="Pfam" id="PF22725">
    <property type="entry name" value="GFO_IDH_MocA_C3"/>
    <property type="match status" value="1"/>
</dbReference>
<dbReference type="Gene3D" id="3.40.50.720">
    <property type="entry name" value="NAD(P)-binding Rossmann-like Domain"/>
    <property type="match status" value="1"/>
</dbReference>
<evidence type="ECO:0000256" key="1">
    <source>
        <dbReference type="ARBA" id="ARBA00010928"/>
    </source>
</evidence>
<dbReference type="InterPro" id="IPR055170">
    <property type="entry name" value="GFO_IDH_MocA-like_dom"/>
</dbReference>
<sequence length="343" mass="36998">MTDPAANEPAAPTRWGILATGKIAHTFARDLALVPDAELVAVGSRRGEAAEAFATEHGGRPHASYEALVADPDVEVVYVASPHALHLEHARMAFEAGKHVLCEKPLTLTTADAEEMVRLARQHDRFLMEAMWTACHPLVRAVVDQVRSGRFGTPRHLHAELGFRVDAGPDDRMFDPSLGASALLDMGVYPLTFAHLVLGEAEQLRATAALSDRGIDLDVAVSGRYPGGALATMTASMTSWSSRAAAIATDLGRIDVPDFHHPTTATFTPYADGSTNDDDLRRQPVEIVADDPVVGRGYGNEVAEVGRCLRAGLRESPWVPHDQTLTLMRQMDTIRAQVGVDFG</sequence>
<dbReference type="InterPro" id="IPR050984">
    <property type="entry name" value="Gfo/Idh/MocA_domain"/>
</dbReference>
<dbReference type="RefSeq" id="WP_186346851.1">
    <property type="nucleotide sequence ID" value="NZ_BMMR01000004.1"/>
</dbReference>
<dbReference type="Pfam" id="PF01408">
    <property type="entry name" value="GFO_IDH_MocA"/>
    <property type="match status" value="1"/>
</dbReference>
<feature type="domain" description="Gfo/Idh/MocA-like oxidoreductase N-terminal" evidence="3">
    <location>
        <begin position="14"/>
        <end position="128"/>
    </location>
</feature>
<name>A0ABR6UB46_9ACTN</name>
<organism evidence="5 6">
    <name type="scientific">Nocardioides deserti</name>
    <dbReference type="NCBI Taxonomy" id="1588644"/>
    <lineage>
        <taxon>Bacteria</taxon>
        <taxon>Bacillati</taxon>
        <taxon>Actinomycetota</taxon>
        <taxon>Actinomycetes</taxon>
        <taxon>Propionibacteriales</taxon>
        <taxon>Nocardioidaceae</taxon>
        <taxon>Nocardioides</taxon>
    </lineage>
</organism>
<comment type="similarity">
    <text evidence="1">Belongs to the Gfo/Idh/MocA family.</text>
</comment>
<dbReference type="EMBL" id="JACMYC010000009">
    <property type="protein sequence ID" value="MBC2961647.1"/>
    <property type="molecule type" value="Genomic_DNA"/>
</dbReference>
<evidence type="ECO:0000313" key="5">
    <source>
        <dbReference type="EMBL" id="MBC2961647.1"/>
    </source>
</evidence>
<reference evidence="5 6" key="1">
    <citation type="submission" date="2020-08" db="EMBL/GenBank/DDBJ databases">
        <title>novel species in genus Nocardioides.</title>
        <authorList>
            <person name="Zhang G."/>
        </authorList>
    </citation>
    <scope>NUCLEOTIDE SEQUENCE [LARGE SCALE GENOMIC DNA]</scope>
    <source>
        <strain evidence="5 6">SC8A-24</strain>
    </source>
</reference>
<protein>
    <submittedName>
        <fullName evidence="5">Gfo/Idh/MocA family oxidoreductase</fullName>
    </submittedName>
</protein>
<dbReference type="SUPFAM" id="SSF51735">
    <property type="entry name" value="NAD(P)-binding Rossmann-fold domains"/>
    <property type="match status" value="1"/>
</dbReference>
<dbReference type="Gene3D" id="3.30.360.10">
    <property type="entry name" value="Dihydrodipicolinate Reductase, domain 2"/>
    <property type="match status" value="1"/>
</dbReference>
<dbReference type="InterPro" id="IPR036291">
    <property type="entry name" value="NAD(P)-bd_dom_sf"/>
</dbReference>